<dbReference type="GO" id="GO:0016705">
    <property type="term" value="F:oxidoreductase activity, acting on paired donors, with incorporation or reduction of molecular oxygen"/>
    <property type="evidence" value="ECO:0007669"/>
    <property type="project" value="InterPro"/>
</dbReference>
<dbReference type="PANTHER" id="PTHR42905">
    <property type="entry name" value="PHOSPHOENOLPYRUVATE CARBOXYLASE"/>
    <property type="match status" value="1"/>
</dbReference>
<dbReference type="PROSITE" id="PS00161">
    <property type="entry name" value="ISOCITRATE_LYASE"/>
    <property type="match status" value="1"/>
</dbReference>
<comment type="catalytic activity">
    <reaction evidence="1">
        <text>(2S,3R)-3-hydroxybutane-1,2,3-tricarboxylate = pyruvate + succinate</text>
        <dbReference type="Rhea" id="RHEA:16809"/>
        <dbReference type="ChEBI" id="CHEBI:15361"/>
        <dbReference type="ChEBI" id="CHEBI:30031"/>
        <dbReference type="ChEBI" id="CHEBI:57429"/>
        <dbReference type="EC" id="4.1.3.30"/>
    </reaction>
</comment>
<dbReference type="InterPro" id="IPR001128">
    <property type="entry name" value="Cyt_P450"/>
</dbReference>
<dbReference type="Gene3D" id="3.20.20.60">
    <property type="entry name" value="Phosphoenolpyruvate-binding domains"/>
    <property type="match status" value="1"/>
</dbReference>
<dbReference type="STRING" id="1442369.A0A0D2IVA7"/>
<dbReference type="SUPFAM" id="SSF51621">
    <property type="entry name" value="Phosphoenolpyruvate/pyruvate domain"/>
    <property type="match status" value="1"/>
</dbReference>
<sequence>MGATSMSPAERLRAQLADPNFLTVALGVYDGVQTVGTSVKAEFANLSQGISARTALETNPPALYMSGAATAASMLGQPDLGIATQEHFIQNLNMLTSIAGNTPVIADADTGFGSVLNIARTVECYERAGTAALHIEDQVMPKRCGHLKGKEIVSREEWRARLKAAVSARSGKPSAPLIIARTDSIQGHGLDEAIERIRIAGEVGVEIGFVEALLTKEDAVRAVRELAPMPLVLNLPTHGATPDFTNAEAKEMGFRITWHPLAGAVSAVHALRNAYGEVMNKGTDVATAQGMGPREFFQVMGLGDAIAFEKKITGGPLYVLVTLYLLGRLLSVRYLTPLRRVPGPWLASITRLWKVQKAFAGDMQWVNIDLHKRYGPIVRIAPDEVSTDDPGESLKVIYGHGSQYKKARWYEASDAPGDYSLFTDANIQRHAHDRRMVAAGFSMTALMEMEGFVSNCVAIFETRLDEFADQKEPIDMGNWLQCYAFDVIGEITFARRFGFLDRGKDVGNIMKALDGFLSYSAKWAWS</sequence>
<protein>
    <recommendedName>
        <fullName evidence="4">Methylisocitrate lyase</fullName>
    </recommendedName>
</protein>
<reference evidence="2 3" key="1">
    <citation type="submission" date="2015-01" db="EMBL/GenBank/DDBJ databases">
        <title>The Genome Sequence of Rhinocladiella mackenzie CBS 650.93.</title>
        <authorList>
            <consortium name="The Broad Institute Genomics Platform"/>
            <person name="Cuomo C."/>
            <person name="de Hoog S."/>
            <person name="Gorbushina A."/>
            <person name="Stielow B."/>
            <person name="Teixiera M."/>
            <person name="Abouelleil A."/>
            <person name="Chapman S.B."/>
            <person name="Priest M."/>
            <person name="Young S.K."/>
            <person name="Wortman J."/>
            <person name="Nusbaum C."/>
            <person name="Birren B."/>
        </authorList>
    </citation>
    <scope>NUCLEOTIDE SEQUENCE [LARGE SCALE GENOMIC DNA]</scope>
    <source>
        <strain evidence="2 3">CBS 650.93</strain>
    </source>
</reference>
<dbReference type="RefSeq" id="XP_013267771.1">
    <property type="nucleotide sequence ID" value="XM_013412317.1"/>
</dbReference>
<dbReference type="InterPro" id="IPR040442">
    <property type="entry name" value="Pyrv_kinase-like_dom_sf"/>
</dbReference>
<dbReference type="InterPro" id="IPR039556">
    <property type="entry name" value="ICL/PEPM"/>
</dbReference>
<dbReference type="GO" id="GO:0004497">
    <property type="term" value="F:monooxygenase activity"/>
    <property type="evidence" value="ECO:0007669"/>
    <property type="project" value="InterPro"/>
</dbReference>
<dbReference type="InterPro" id="IPR036396">
    <property type="entry name" value="Cyt_P450_sf"/>
</dbReference>
<dbReference type="InterPro" id="IPR015813">
    <property type="entry name" value="Pyrv/PenolPyrv_kinase-like_dom"/>
</dbReference>
<proteinExistence type="predicted"/>
<evidence type="ECO:0000313" key="2">
    <source>
        <dbReference type="EMBL" id="KIX00635.1"/>
    </source>
</evidence>
<dbReference type="PANTHER" id="PTHR42905:SF2">
    <property type="entry name" value="PHOSPHOENOLPYRUVATE CARBOXYLASE FAMILY PROTEIN"/>
    <property type="match status" value="1"/>
</dbReference>
<dbReference type="GeneID" id="25297771"/>
<gene>
    <name evidence="2" type="ORF">Z518_09700</name>
</gene>
<dbReference type="Pfam" id="PF13714">
    <property type="entry name" value="PEP_mutase"/>
    <property type="match status" value="1"/>
</dbReference>
<dbReference type="CDD" id="cd00377">
    <property type="entry name" value="ICL_PEPM"/>
    <property type="match status" value="1"/>
</dbReference>
<dbReference type="GO" id="GO:0046421">
    <property type="term" value="F:methylisocitrate lyase activity"/>
    <property type="evidence" value="ECO:0007669"/>
    <property type="project" value="UniProtKB-EC"/>
</dbReference>
<evidence type="ECO:0000256" key="1">
    <source>
        <dbReference type="ARBA" id="ARBA00001050"/>
    </source>
</evidence>
<dbReference type="Proteomes" id="UP000053617">
    <property type="component" value="Unassembled WGS sequence"/>
</dbReference>
<dbReference type="Gene3D" id="1.10.630.10">
    <property type="entry name" value="Cytochrome P450"/>
    <property type="match status" value="1"/>
</dbReference>
<name>A0A0D2IVA7_9EURO</name>
<dbReference type="EMBL" id="KN847482">
    <property type="protein sequence ID" value="KIX00635.1"/>
    <property type="molecule type" value="Genomic_DNA"/>
</dbReference>
<evidence type="ECO:0000313" key="3">
    <source>
        <dbReference type="Proteomes" id="UP000053617"/>
    </source>
</evidence>
<dbReference type="GO" id="GO:0020037">
    <property type="term" value="F:heme binding"/>
    <property type="evidence" value="ECO:0007669"/>
    <property type="project" value="InterPro"/>
</dbReference>
<dbReference type="HOGENOM" id="CLU_517907_0_0_1"/>
<dbReference type="Pfam" id="PF00067">
    <property type="entry name" value="p450"/>
    <property type="match status" value="1"/>
</dbReference>
<dbReference type="AlphaFoldDB" id="A0A0D2IVA7"/>
<keyword evidence="3" id="KW-1185">Reference proteome</keyword>
<dbReference type="GO" id="GO:0005506">
    <property type="term" value="F:iron ion binding"/>
    <property type="evidence" value="ECO:0007669"/>
    <property type="project" value="InterPro"/>
</dbReference>
<organism evidence="2 3">
    <name type="scientific">Rhinocladiella mackenziei CBS 650.93</name>
    <dbReference type="NCBI Taxonomy" id="1442369"/>
    <lineage>
        <taxon>Eukaryota</taxon>
        <taxon>Fungi</taxon>
        <taxon>Dikarya</taxon>
        <taxon>Ascomycota</taxon>
        <taxon>Pezizomycotina</taxon>
        <taxon>Eurotiomycetes</taxon>
        <taxon>Chaetothyriomycetidae</taxon>
        <taxon>Chaetothyriales</taxon>
        <taxon>Herpotrichiellaceae</taxon>
        <taxon>Rhinocladiella</taxon>
    </lineage>
</organism>
<accession>A0A0D2IVA7</accession>
<dbReference type="InterPro" id="IPR018523">
    <property type="entry name" value="Isocitrate_lyase_ph_CS"/>
</dbReference>
<evidence type="ECO:0008006" key="4">
    <source>
        <dbReference type="Google" id="ProtNLM"/>
    </source>
</evidence>
<dbReference type="SUPFAM" id="SSF48264">
    <property type="entry name" value="Cytochrome P450"/>
    <property type="match status" value="1"/>
</dbReference>
<dbReference type="OrthoDB" id="1923844at2759"/>